<comment type="caution">
    <text evidence="1">The sequence shown here is derived from an EMBL/GenBank/DDBJ whole genome shotgun (WGS) entry which is preliminary data.</text>
</comment>
<sequence length="74" mass="9000">MSCRKVMAERLVFDAQRFNSRRPAVWYTPHKTPRQECIDEDRIKRSKLHPPQPGHLYEWVLTRMGRLDAYPYRN</sequence>
<gene>
    <name evidence="1" type="ORF">PXEA_LOCUS2910</name>
</gene>
<protein>
    <submittedName>
        <fullName evidence="1">Uncharacterized protein</fullName>
    </submittedName>
</protein>
<keyword evidence="2" id="KW-1185">Reference proteome</keyword>
<evidence type="ECO:0000313" key="1">
    <source>
        <dbReference type="EMBL" id="VEL09470.1"/>
    </source>
</evidence>
<dbReference type="EMBL" id="CAAALY010006402">
    <property type="protein sequence ID" value="VEL09470.1"/>
    <property type="molecule type" value="Genomic_DNA"/>
</dbReference>
<accession>A0A448WE22</accession>
<proteinExistence type="predicted"/>
<reference evidence="1" key="1">
    <citation type="submission" date="2018-11" db="EMBL/GenBank/DDBJ databases">
        <authorList>
            <consortium name="Pathogen Informatics"/>
        </authorList>
    </citation>
    <scope>NUCLEOTIDE SEQUENCE</scope>
</reference>
<name>A0A448WE22_9PLAT</name>
<organism evidence="1 2">
    <name type="scientific">Protopolystoma xenopodis</name>
    <dbReference type="NCBI Taxonomy" id="117903"/>
    <lineage>
        <taxon>Eukaryota</taxon>
        <taxon>Metazoa</taxon>
        <taxon>Spiralia</taxon>
        <taxon>Lophotrochozoa</taxon>
        <taxon>Platyhelminthes</taxon>
        <taxon>Monogenea</taxon>
        <taxon>Polyopisthocotylea</taxon>
        <taxon>Polystomatidea</taxon>
        <taxon>Polystomatidae</taxon>
        <taxon>Protopolystoma</taxon>
    </lineage>
</organism>
<evidence type="ECO:0000313" key="2">
    <source>
        <dbReference type="Proteomes" id="UP000784294"/>
    </source>
</evidence>
<dbReference type="Proteomes" id="UP000784294">
    <property type="component" value="Unassembled WGS sequence"/>
</dbReference>
<dbReference type="AlphaFoldDB" id="A0A448WE22"/>